<accession>A0A0C1EFZ6</accession>
<evidence type="ECO:0000259" key="3">
    <source>
        <dbReference type="Pfam" id="PF22664"/>
    </source>
</evidence>
<feature type="domain" description="Trichothecene 3-O-acetyltransferase-like N-terminal" evidence="3">
    <location>
        <begin position="34"/>
        <end position="180"/>
    </location>
</feature>
<evidence type="ECO:0000256" key="2">
    <source>
        <dbReference type="ARBA" id="ARBA00023315"/>
    </source>
</evidence>
<protein>
    <submittedName>
        <fullName evidence="4">Acetyltransferase</fullName>
    </submittedName>
</protein>
<dbReference type="AlphaFoldDB" id="A0A0C1EFZ6"/>
<organism evidence="4 5">
    <name type="scientific">Aspergillus ustus</name>
    <dbReference type="NCBI Taxonomy" id="40382"/>
    <lineage>
        <taxon>Eukaryota</taxon>
        <taxon>Fungi</taxon>
        <taxon>Dikarya</taxon>
        <taxon>Ascomycota</taxon>
        <taxon>Pezizomycotina</taxon>
        <taxon>Eurotiomycetes</taxon>
        <taxon>Eurotiomycetidae</taxon>
        <taxon>Eurotiales</taxon>
        <taxon>Aspergillaceae</taxon>
        <taxon>Aspergillus</taxon>
        <taxon>Aspergillus subgen. Nidulantes</taxon>
    </lineage>
</organism>
<reference evidence="4 5" key="1">
    <citation type="submission" date="2014-11" db="EMBL/GenBank/DDBJ databases">
        <title>Genomics derived discovery of secondary metabolites biosynthetic gene clusters in Aspergillus ustus.</title>
        <authorList>
            <person name="Pi B."/>
            <person name="Dai F."/>
            <person name="Song X."/>
            <person name="Zhu C."/>
            <person name="Li H."/>
            <person name="Yu D."/>
        </authorList>
    </citation>
    <scope>NUCLEOTIDE SEQUENCE [LARGE SCALE GENOMIC DNA]</scope>
    <source>
        <strain evidence="4 5">3.3904</strain>
    </source>
</reference>
<dbReference type="InterPro" id="IPR054710">
    <property type="entry name" value="Tri101-like_N"/>
</dbReference>
<evidence type="ECO:0000256" key="1">
    <source>
        <dbReference type="ARBA" id="ARBA00022679"/>
    </source>
</evidence>
<dbReference type="InterPro" id="IPR050317">
    <property type="entry name" value="Plant_Fungal_Acyltransferase"/>
</dbReference>
<keyword evidence="2" id="KW-0012">Acyltransferase</keyword>
<evidence type="ECO:0000313" key="4">
    <source>
        <dbReference type="EMBL" id="KIA75579.1"/>
    </source>
</evidence>
<sequence length="437" mass="47689">MVGQTCRQALESMPDTFQSKQHYLSPVDHILPPVYTNFCLAFRTTRFRESQSILTEGVQKLVSLIPWLSREIVRCTDNGLLSIQASTGVEEIPMITFSTDGSLSLKQVARAGTSTGFGELRLLRKLTPLPLFPSSAGPVYVVRFKVTSLSDGVVLAMSACHSAFDAAGAGHLMRHLAKCCHGANPQGCLDDKGLRQDVWAIAASNPSKQLRVTDPRPVFARAAETFEGDLEALAQKTMVSCLTISGARLAGLKGACNALLNARLGPNSASPVQFLSSHDILAGLITRVIHPNPKVLDGASDVRVAVNFRDQLTPWWASGYIGNFITLVPAPQSPNPTDKDVATAQRLITETNRRNILAIDLAIRGLEYHDAYFGPVLDKAEEFLTHALYPTKVCVILPKRRSQDGAEDPDWEVLLYLSREDHALAMESDLLGSFVKR</sequence>
<gene>
    <name evidence="4" type="ORF">HK57_00638</name>
</gene>
<proteinExistence type="predicted"/>
<dbReference type="Proteomes" id="UP000053475">
    <property type="component" value="Unassembled WGS sequence"/>
</dbReference>
<name>A0A0C1EFZ6_ASPUT</name>
<comment type="caution">
    <text evidence="4">The sequence shown here is derived from an EMBL/GenBank/DDBJ whole genome shotgun (WGS) entry which is preliminary data.</text>
</comment>
<dbReference type="PANTHER" id="PTHR31642">
    <property type="entry name" value="TRICHOTHECENE 3-O-ACETYLTRANSFERASE"/>
    <property type="match status" value="1"/>
</dbReference>
<dbReference type="Pfam" id="PF22664">
    <property type="entry name" value="TRI-like_N"/>
    <property type="match status" value="1"/>
</dbReference>
<evidence type="ECO:0000313" key="5">
    <source>
        <dbReference type="Proteomes" id="UP000053475"/>
    </source>
</evidence>
<dbReference type="GO" id="GO:0016747">
    <property type="term" value="F:acyltransferase activity, transferring groups other than amino-acyl groups"/>
    <property type="evidence" value="ECO:0007669"/>
    <property type="project" value="TreeGrafter"/>
</dbReference>
<dbReference type="Gene3D" id="3.30.559.10">
    <property type="entry name" value="Chloramphenicol acetyltransferase-like domain"/>
    <property type="match status" value="2"/>
</dbReference>
<dbReference type="InterPro" id="IPR023213">
    <property type="entry name" value="CAT-like_dom_sf"/>
</dbReference>
<keyword evidence="1 4" id="KW-0808">Transferase</keyword>
<keyword evidence="5" id="KW-1185">Reference proteome</keyword>
<dbReference type="EMBL" id="JOMC01000079">
    <property type="protein sequence ID" value="KIA75579.1"/>
    <property type="molecule type" value="Genomic_DNA"/>
</dbReference>
<dbReference type="PANTHER" id="PTHR31642:SF270">
    <property type="entry name" value="O-ACYLTRANSFERASE AUSQ"/>
    <property type="match status" value="1"/>
</dbReference>